<dbReference type="RefSeq" id="WP_286217455.1">
    <property type="nucleotide sequence ID" value="NZ_AP027729.1"/>
</dbReference>
<organism evidence="1 2">
    <name type="scientific">Paraoerskovia sediminicola</name>
    <dbReference type="NCBI Taxonomy" id="1138587"/>
    <lineage>
        <taxon>Bacteria</taxon>
        <taxon>Bacillati</taxon>
        <taxon>Actinomycetota</taxon>
        <taxon>Actinomycetes</taxon>
        <taxon>Micrococcales</taxon>
        <taxon>Cellulomonadaceae</taxon>
        <taxon>Paraoerskovia</taxon>
    </lineage>
</organism>
<keyword evidence="2" id="KW-1185">Reference proteome</keyword>
<dbReference type="EMBL" id="AP027729">
    <property type="protein sequence ID" value="BDZ43141.1"/>
    <property type="molecule type" value="Genomic_DNA"/>
</dbReference>
<name>A0ABN6XHM7_9CELL</name>
<accession>A0ABN6XHM7</accession>
<evidence type="ECO:0000313" key="2">
    <source>
        <dbReference type="Proteomes" id="UP001321475"/>
    </source>
</evidence>
<evidence type="ECO:0000313" key="1">
    <source>
        <dbReference type="EMBL" id="BDZ43141.1"/>
    </source>
</evidence>
<reference evidence="2" key="1">
    <citation type="journal article" date="2019" name="Int. J. Syst. Evol. Microbiol.">
        <title>The Global Catalogue of Microorganisms (GCM) 10K type strain sequencing project: providing services to taxonomists for standard genome sequencing and annotation.</title>
        <authorList>
            <consortium name="The Broad Institute Genomics Platform"/>
            <consortium name="The Broad Institute Genome Sequencing Center for Infectious Disease"/>
            <person name="Wu L."/>
            <person name="Ma J."/>
        </authorList>
    </citation>
    <scope>NUCLEOTIDE SEQUENCE [LARGE SCALE GENOMIC DNA]</scope>
    <source>
        <strain evidence="2">NBRC 108565</strain>
    </source>
</reference>
<protein>
    <recommendedName>
        <fullName evidence="3">Nucleotidyl transferase AbiEii toxin, Type IV TA system</fullName>
    </recommendedName>
</protein>
<gene>
    <name evidence="1" type="ORF">GCM10025865_24400</name>
</gene>
<evidence type="ECO:0008006" key="3">
    <source>
        <dbReference type="Google" id="ProtNLM"/>
    </source>
</evidence>
<sequence length="318" mass="34452">MDAAETTNLASALSALKPKVKAPNSARVLDGWILRAERQLGSDGGRLGWLVASTVVAAALQQAVDAQGRPMFLLKGGTLLQHRLPRLARTTTDLDGLVRGDLDQFIETLDGIFARPWGPCTLRRDRAETIDVPNRVLKPRRFDIVVRVNGITWRRIQVEVSPDEGSAGAEDEPLNSPSLAAFGLPTPDHLIGLAMRYQIAQKIHAVSDPHDPPAHKNDRARDVVDLLLLRDLARESDSPTDGEILGAVMDIFEVRARDAAALGLPQRHWPARLTAHAHWADSYRRSAESAGLGVVLSDAVESVNTWLAEISDAGAAPG</sequence>
<dbReference type="Pfam" id="PF08843">
    <property type="entry name" value="AbiEii"/>
    <property type="match status" value="1"/>
</dbReference>
<dbReference type="InterPro" id="IPR014942">
    <property type="entry name" value="AbiEii"/>
</dbReference>
<dbReference type="Proteomes" id="UP001321475">
    <property type="component" value="Chromosome"/>
</dbReference>
<proteinExistence type="predicted"/>